<feature type="non-terminal residue" evidence="1">
    <location>
        <position position="1"/>
    </location>
</feature>
<dbReference type="AlphaFoldDB" id="C5KV31"/>
<keyword evidence="2" id="KW-1185">Reference proteome</keyword>
<dbReference type="RefSeq" id="XP_002779866.1">
    <property type="nucleotide sequence ID" value="XM_002779820.1"/>
</dbReference>
<accession>C5KV31</accession>
<evidence type="ECO:0000313" key="2">
    <source>
        <dbReference type="Proteomes" id="UP000007800"/>
    </source>
</evidence>
<reference evidence="1 2" key="1">
    <citation type="submission" date="2008-07" db="EMBL/GenBank/DDBJ databases">
        <authorList>
            <person name="El-Sayed N."/>
            <person name="Caler E."/>
            <person name="Inman J."/>
            <person name="Amedeo P."/>
            <person name="Hass B."/>
            <person name="Wortman J."/>
        </authorList>
    </citation>
    <scope>NUCLEOTIDE SEQUENCE [LARGE SCALE GENOMIC DNA]</scope>
    <source>
        <strain evidence="2">ATCC 50983 / TXsc</strain>
    </source>
</reference>
<dbReference type="Proteomes" id="UP000007800">
    <property type="component" value="Unassembled WGS sequence"/>
</dbReference>
<gene>
    <name evidence="1" type="ORF">Pmar_PMAR028449</name>
</gene>
<dbReference type="InParanoid" id="C5KV31"/>
<organism evidence="2">
    <name type="scientific">Perkinsus marinus (strain ATCC 50983 / TXsc)</name>
    <dbReference type="NCBI Taxonomy" id="423536"/>
    <lineage>
        <taxon>Eukaryota</taxon>
        <taxon>Sar</taxon>
        <taxon>Alveolata</taxon>
        <taxon>Perkinsozoa</taxon>
        <taxon>Perkinsea</taxon>
        <taxon>Perkinsida</taxon>
        <taxon>Perkinsidae</taxon>
        <taxon>Perkinsus</taxon>
    </lineage>
</organism>
<protein>
    <submittedName>
        <fullName evidence="1">Uncharacterized protein</fullName>
    </submittedName>
</protein>
<proteinExistence type="predicted"/>
<dbReference type="EMBL" id="GG676396">
    <property type="protein sequence ID" value="EER11661.1"/>
    <property type="molecule type" value="Genomic_DNA"/>
</dbReference>
<evidence type="ECO:0000313" key="1">
    <source>
        <dbReference type="EMBL" id="EER11661.1"/>
    </source>
</evidence>
<name>C5KV31_PERM5</name>
<dbReference type="GeneID" id="9047089"/>
<sequence>SLVCHPCDQLMSRITGYGGESFRSSCVTGERIKHHRFLSLAGLIQSRPATTQPSRLCLRTCGTSCTPSLTSIAVVLIISRLCLHCWLPNWAERTRRMLSKTMGDTGPMLLRTRG</sequence>